<dbReference type="InterPro" id="IPR001300">
    <property type="entry name" value="Peptidase_C2_calpain_cat"/>
</dbReference>
<sequence length="1028" mass="117477">MSSKKQSITPTQSARANSQKVTSGKRRLTSSATNNQSNENSAIFPGLLNSYEATIESLIDYNAYLMPEWSDADVQGEKWITKHAYEEPEPFTELPANLKSQISGYKRINELFPVSVNESNSCIVTAATLSASTDGDSFTTCLEVIRNEEEKKISGQSILSNFMRTLMAKLSLAVDLYKSRKSGVLNMDDPAPWDAIYPKGKDGLPMYNASGKYIIKLYDHGCWRKVTVDDKMPFNQENKLLLPVSANANEYWTLILCKAICKVVFAEYDVDVSQLIHGYVPQSLKWTLKNNFDEIAFQSQKATSKATSAASRDSKGVEKNVRTTDMIYVLSCDNDETIMARITDVRFIEDDPTLKKEIKIKPFCVGGNLNILDKISGFYDNFNDLTGNEKIGSEIWLSVDNAIKIFNLKFIESVEDINANFPIPFVIYSENPINILIQVTSCGRLKYPASCILEEFDWKRNNQKRIQTIPICFNGFNVSIPNGIPIILKIDIPCGYFINVWSKDNFIIDEFPNFLKQKQQGFVIDSINSFPAQPSNSFFYFFRHKINLSKDATFYGQLLLSNPFLRHYSSISVINLDNQEIIFSDCLNKSFILESNKNGYLLNAFCRTTLNSTQSKYRFILISDNQIIPVDQISTFQFQANFNTIELDEIYIPNKHHTITKQFLKLKEICDCQASIFVGFSQQVEMKLSLIKNGNILKSFSGRGFIYIPLITLWNEQDNLNDDSRSKISLLLTGNENDMIHHVLIPFNSSYQAPDFISLVNKKKNTSGLSADPKKKAKDKPTGNESQSSNEQSSDLPCLKIKIFYPENISISMTKDTETEDKYKQLKSSWESAQPGRALKAKEARESYLKSLSKHPLNKQDSRQLLVNEETSHSNFNLASIRTIIEKEPLEFMPLKRRHQLWKTLSAPYAIDNLSLIKNQWYSEKSDSITEIIEKSKENFKLFQDNLSQSRRDEFQSRLNWSAMHTERINKTFENWKVLKNEDNARREEYRQNVIKVLQQQAAMNVNEEKPQSAKKDKGNAKKSPVKK</sequence>
<dbReference type="Pfam" id="PF22069">
    <property type="entry name" value="Androglobin_IV"/>
    <property type="match status" value="1"/>
</dbReference>
<dbReference type="AlphaFoldDB" id="A0A4V1J053"/>
<dbReference type="PANTHER" id="PTHR46298">
    <property type="entry name" value="ANDROGLOBIN"/>
    <property type="match status" value="1"/>
</dbReference>
<evidence type="ECO:0000313" key="5">
    <source>
        <dbReference type="Proteomes" id="UP000281549"/>
    </source>
</evidence>
<feature type="region of interest" description="Disordered" evidence="2">
    <location>
        <begin position="1002"/>
        <end position="1028"/>
    </location>
</feature>
<dbReference type="Pfam" id="PF00648">
    <property type="entry name" value="Peptidase_C2"/>
    <property type="match status" value="1"/>
</dbReference>
<feature type="region of interest" description="Disordered" evidence="2">
    <location>
        <begin position="766"/>
        <end position="794"/>
    </location>
</feature>
<evidence type="ECO:0000256" key="1">
    <source>
        <dbReference type="PROSITE-ProRule" id="PRU00239"/>
    </source>
</evidence>
<comment type="caution">
    <text evidence="1">Lacks conserved residue(s) required for the propagation of feature annotation.</text>
</comment>
<evidence type="ECO:0000259" key="3">
    <source>
        <dbReference type="PROSITE" id="PS50203"/>
    </source>
</evidence>
<dbReference type="PANTHER" id="PTHR46298:SF1">
    <property type="entry name" value="ANDROGLOBIN"/>
    <property type="match status" value="1"/>
</dbReference>
<name>A0A4V1J053_ROZAC</name>
<dbReference type="GO" id="GO:0004198">
    <property type="term" value="F:calcium-dependent cysteine-type endopeptidase activity"/>
    <property type="evidence" value="ECO:0007669"/>
    <property type="project" value="InterPro"/>
</dbReference>
<feature type="compositionally biased region" description="Polar residues" evidence="2">
    <location>
        <begin position="1"/>
        <end position="22"/>
    </location>
</feature>
<dbReference type="SUPFAM" id="SSF54001">
    <property type="entry name" value="Cysteine proteinases"/>
    <property type="match status" value="1"/>
</dbReference>
<dbReference type="EMBL" id="ML005075">
    <property type="protein sequence ID" value="RKP20359.1"/>
    <property type="molecule type" value="Genomic_DNA"/>
</dbReference>
<evidence type="ECO:0000256" key="2">
    <source>
        <dbReference type="SAM" id="MobiDB-lite"/>
    </source>
</evidence>
<gene>
    <name evidence="4" type="ORF">ROZALSC1DRAFT_28137</name>
</gene>
<feature type="compositionally biased region" description="Basic and acidic residues" evidence="2">
    <location>
        <begin position="1007"/>
        <end position="1020"/>
    </location>
</feature>
<feature type="domain" description="Calpain catalytic" evidence="3">
    <location>
        <begin position="201"/>
        <end position="263"/>
    </location>
</feature>
<feature type="compositionally biased region" description="Low complexity" evidence="2">
    <location>
        <begin position="784"/>
        <end position="794"/>
    </location>
</feature>
<dbReference type="GO" id="GO:0006508">
    <property type="term" value="P:proteolysis"/>
    <property type="evidence" value="ECO:0007669"/>
    <property type="project" value="InterPro"/>
</dbReference>
<dbReference type="InterPro" id="IPR053033">
    <property type="entry name" value="Androglobin-like"/>
</dbReference>
<accession>A0A4V1J053</accession>
<reference evidence="5" key="1">
    <citation type="journal article" date="2018" name="Nat. Microbiol.">
        <title>Leveraging single-cell genomics to expand the fungal tree of life.</title>
        <authorList>
            <person name="Ahrendt S.R."/>
            <person name="Quandt C.A."/>
            <person name="Ciobanu D."/>
            <person name="Clum A."/>
            <person name="Salamov A."/>
            <person name="Andreopoulos B."/>
            <person name="Cheng J.F."/>
            <person name="Woyke T."/>
            <person name="Pelin A."/>
            <person name="Henrissat B."/>
            <person name="Reynolds N.K."/>
            <person name="Benny G.L."/>
            <person name="Smith M.E."/>
            <person name="James T.Y."/>
            <person name="Grigoriev I.V."/>
        </authorList>
    </citation>
    <scope>NUCLEOTIDE SEQUENCE [LARGE SCALE GENOMIC DNA]</scope>
    <source>
        <strain evidence="5">CSF55</strain>
    </source>
</reference>
<protein>
    <recommendedName>
        <fullName evidence="3">Calpain catalytic domain-containing protein</fullName>
    </recommendedName>
</protein>
<dbReference type="InterPro" id="IPR054094">
    <property type="entry name" value="Androglobin_IV"/>
</dbReference>
<feature type="compositionally biased region" description="Polar residues" evidence="2">
    <location>
        <begin position="29"/>
        <end position="41"/>
    </location>
</feature>
<feature type="region of interest" description="Disordered" evidence="2">
    <location>
        <begin position="1"/>
        <end position="41"/>
    </location>
</feature>
<dbReference type="InterPro" id="IPR038765">
    <property type="entry name" value="Papain-like_cys_pep_sf"/>
</dbReference>
<organism evidence="4 5">
    <name type="scientific">Rozella allomycis (strain CSF55)</name>
    <dbReference type="NCBI Taxonomy" id="988480"/>
    <lineage>
        <taxon>Eukaryota</taxon>
        <taxon>Fungi</taxon>
        <taxon>Fungi incertae sedis</taxon>
        <taxon>Cryptomycota</taxon>
        <taxon>Cryptomycota incertae sedis</taxon>
        <taxon>Rozella</taxon>
    </lineage>
</organism>
<proteinExistence type="predicted"/>
<dbReference type="PROSITE" id="PS50203">
    <property type="entry name" value="CALPAIN_CAT"/>
    <property type="match status" value="1"/>
</dbReference>
<dbReference type="Proteomes" id="UP000281549">
    <property type="component" value="Unassembled WGS sequence"/>
</dbReference>
<evidence type="ECO:0000313" key="4">
    <source>
        <dbReference type="EMBL" id="RKP20359.1"/>
    </source>
</evidence>